<dbReference type="Pfam" id="PF02686">
    <property type="entry name" value="GatC"/>
    <property type="match status" value="1"/>
</dbReference>
<dbReference type="HOGENOM" id="CLU_105899_2_2_4"/>
<dbReference type="AlphaFoldDB" id="M1M782"/>
<sequence>MALNKIDINNIATISRIEITKEEIGIFEKELNKVIKIIEKVQDIKIDDIEPLVSPISIIDTFNKHLREDINPQTCSQEFMETIIHNSPEFENNLFIVPKIIE</sequence>
<keyword evidence="2" id="KW-0808">Transferase</keyword>
<dbReference type="RefSeq" id="WP_015238765.1">
    <property type="nucleotide sequence ID" value="NC_020283.1"/>
</dbReference>
<dbReference type="GO" id="GO:0016740">
    <property type="term" value="F:transferase activity"/>
    <property type="evidence" value="ECO:0007669"/>
    <property type="project" value="UniProtKB-KW"/>
</dbReference>
<evidence type="ECO:0000256" key="1">
    <source>
        <dbReference type="ARBA" id="ARBA00014426"/>
    </source>
</evidence>
<dbReference type="GO" id="GO:0006450">
    <property type="term" value="P:regulation of translational fidelity"/>
    <property type="evidence" value="ECO:0007669"/>
    <property type="project" value="InterPro"/>
</dbReference>
<dbReference type="STRING" id="1208918.CDEE_0107"/>
<protein>
    <recommendedName>
        <fullName evidence="1">Glutamyl-tRNA(Gln) amidotransferase subunit C</fullName>
    </recommendedName>
</protein>
<reference evidence="2 3" key="1">
    <citation type="journal article" date="2013" name="Genome Biol. Evol.">
        <title>Genome evolution and phylogenomic analysis of candidatus kinetoplastibacterium, the betaproteobacterial endosymbionts of strigomonas and angomonas.</title>
        <authorList>
            <person name="Alves J.M."/>
            <person name="Serrano M.G."/>
            <person name="Maia da Silva F."/>
            <person name="Voegtly L.J."/>
            <person name="Matveyev A.V."/>
            <person name="Teixeira M.M."/>
            <person name="Camargo E.P."/>
            <person name="Buck G.A."/>
        </authorList>
    </citation>
    <scope>NUCLEOTIDE SEQUENCE [LARGE SCALE GENOMIC DNA]</scope>
    <source>
        <strain evidence="2 3">TCC036E</strain>
    </source>
</reference>
<accession>M1M782</accession>
<dbReference type="InterPro" id="IPR003837">
    <property type="entry name" value="GatC"/>
</dbReference>
<dbReference type="NCBIfam" id="TIGR00135">
    <property type="entry name" value="gatC"/>
    <property type="match status" value="1"/>
</dbReference>
<dbReference type="KEGG" id="kct:CDEE_0107"/>
<dbReference type="eggNOG" id="COG0721">
    <property type="taxonomic scope" value="Bacteria"/>
</dbReference>
<evidence type="ECO:0000313" key="3">
    <source>
        <dbReference type="Proteomes" id="UP000011686"/>
    </source>
</evidence>
<dbReference type="Gene3D" id="1.10.20.60">
    <property type="entry name" value="Glu-tRNAGln amidotransferase C subunit, N-terminal domain"/>
    <property type="match status" value="1"/>
</dbReference>
<dbReference type="PATRIC" id="fig|1208918.3.peg.646"/>
<dbReference type="PANTHER" id="PTHR15004:SF0">
    <property type="entry name" value="GLUTAMYL-TRNA(GLN) AMIDOTRANSFERASE SUBUNIT C, MITOCHONDRIAL"/>
    <property type="match status" value="1"/>
</dbReference>
<proteinExistence type="predicted"/>
<name>M1M782_9PROT</name>
<dbReference type="GO" id="GO:0070681">
    <property type="term" value="P:glutaminyl-tRNAGln biosynthesis via transamidation"/>
    <property type="evidence" value="ECO:0007669"/>
    <property type="project" value="TreeGrafter"/>
</dbReference>
<dbReference type="EMBL" id="CP003804">
    <property type="protein sequence ID" value="AGF47945.1"/>
    <property type="molecule type" value="Genomic_DNA"/>
</dbReference>
<evidence type="ECO:0000313" key="2">
    <source>
        <dbReference type="EMBL" id="AGF47945.1"/>
    </source>
</evidence>
<dbReference type="InterPro" id="IPR036113">
    <property type="entry name" value="Asp/Glu-ADT_sf_sub_c"/>
</dbReference>
<gene>
    <name evidence="2" type="ORF">CDEE_0107</name>
</gene>
<keyword evidence="3" id="KW-1185">Reference proteome</keyword>
<dbReference type="Proteomes" id="UP000011686">
    <property type="component" value="Chromosome"/>
</dbReference>
<dbReference type="PANTHER" id="PTHR15004">
    <property type="entry name" value="GLUTAMYL-TRNA(GLN) AMIDOTRANSFERASE SUBUNIT C, MITOCHONDRIAL"/>
    <property type="match status" value="1"/>
</dbReference>
<organism evidence="2 3">
    <name type="scientific">Candidatus Kinetoplastidibacterium crithidiae TCC036E</name>
    <dbReference type="NCBI Taxonomy" id="1208918"/>
    <lineage>
        <taxon>Bacteria</taxon>
        <taxon>Pseudomonadati</taxon>
        <taxon>Pseudomonadota</taxon>
        <taxon>Betaproteobacteria</taxon>
        <taxon>Candidatus Kinetoplastidibacterium</taxon>
    </lineage>
</organism>
<dbReference type="SUPFAM" id="SSF141000">
    <property type="entry name" value="Glu-tRNAGln amidotransferase C subunit"/>
    <property type="match status" value="1"/>
</dbReference>